<name>A0A150KKC1_9BACI</name>
<dbReference type="AlphaFoldDB" id="A0A150KKC1"/>
<protein>
    <submittedName>
        <fullName evidence="2">Uncharacterized protein</fullName>
    </submittedName>
</protein>
<comment type="caution">
    <text evidence="2">The sequence shown here is derived from an EMBL/GenBank/DDBJ whole genome shotgun (WGS) entry which is preliminary data.</text>
</comment>
<dbReference type="PATRIC" id="fig|46224.3.peg.1063"/>
<keyword evidence="1" id="KW-0812">Transmembrane</keyword>
<keyword evidence="3" id="KW-1185">Reference proteome</keyword>
<evidence type="ECO:0000313" key="2">
    <source>
        <dbReference type="EMBL" id="KYC89912.1"/>
    </source>
</evidence>
<evidence type="ECO:0000313" key="3">
    <source>
        <dbReference type="Proteomes" id="UP000075666"/>
    </source>
</evidence>
<dbReference type="Proteomes" id="UP000075666">
    <property type="component" value="Unassembled WGS sequence"/>
</dbReference>
<evidence type="ECO:0000256" key="1">
    <source>
        <dbReference type="SAM" id="Phobius"/>
    </source>
</evidence>
<feature type="transmembrane region" description="Helical" evidence="1">
    <location>
        <begin position="99"/>
        <end position="116"/>
    </location>
</feature>
<organism evidence="2 3">
    <name type="scientific">Heyndrickxia sporothermodurans</name>
    <dbReference type="NCBI Taxonomy" id="46224"/>
    <lineage>
        <taxon>Bacteria</taxon>
        <taxon>Bacillati</taxon>
        <taxon>Bacillota</taxon>
        <taxon>Bacilli</taxon>
        <taxon>Bacillales</taxon>
        <taxon>Bacillaceae</taxon>
        <taxon>Heyndrickxia</taxon>
    </lineage>
</organism>
<keyword evidence="1" id="KW-1133">Transmembrane helix</keyword>
<reference evidence="2 3" key="1">
    <citation type="submission" date="2016-01" db="EMBL/GenBank/DDBJ databases">
        <title>Genome Sequences of Twelve Sporeforming Bacillus Species Isolated from Foods.</title>
        <authorList>
            <person name="Berendsen E.M."/>
            <person name="Wells-Bennik M.H."/>
            <person name="Krawcyk A.O."/>
            <person name="De Jong A."/>
            <person name="Holsappel S."/>
            <person name="Eijlander R.T."/>
            <person name="Kuipers O.P."/>
        </authorList>
    </citation>
    <scope>NUCLEOTIDE SEQUENCE [LARGE SCALE GENOMIC DNA]</scope>
    <source>
        <strain evidence="2 3">B4102</strain>
    </source>
</reference>
<feature type="transmembrane region" description="Helical" evidence="1">
    <location>
        <begin position="69"/>
        <end position="93"/>
    </location>
</feature>
<sequence length="233" mass="27002">MHYHFLLSFSAAIQSTFSFKNERLNKFQFTLRILATDIAAIYYSLFSWRKSVPVIEKGKGNTFTFHKNGSYQGVFFMIVHAMIIEIVAVHVIVSNFSYNAAWILTGLDIYTLLFIISDYQAIRLSPVILDSKGIHFQKGIRQYGFVPWEQVNGVNENTKTPKEVDQDRQAIALALHGLEKEPIPYVIKLKEPLEIQQIFGFKKIIESIYLKMDEPHKFNETVHSYLKDINFND</sequence>
<gene>
    <name evidence="2" type="ORF">B4102_3919</name>
</gene>
<dbReference type="RefSeq" id="WP_066235584.1">
    <property type="nucleotide sequence ID" value="NZ_LQYN01000129.1"/>
</dbReference>
<proteinExistence type="predicted"/>
<dbReference type="STRING" id="46224.B4102_3919"/>
<keyword evidence="1" id="KW-0472">Membrane</keyword>
<accession>A0A150KKC1</accession>
<dbReference type="EMBL" id="LQYN01000129">
    <property type="protein sequence ID" value="KYC89912.1"/>
    <property type="molecule type" value="Genomic_DNA"/>
</dbReference>